<dbReference type="SUPFAM" id="SSF55073">
    <property type="entry name" value="Nucleotide cyclase"/>
    <property type="match status" value="1"/>
</dbReference>
<dbReference type="InterPro" id="IPR000160">
    <property type="entry name" value="GGDEF_dom"/>
</dbReference>
<dbReference type="Gene3D" id="3.30.70.270">
    <property type="match status" value="1"/>
</dbReference>
<dbReference type="CDD" id="cd01949">
    <property type="entry name" value="GGDEF"/>
    <property type="match status" value="1"/>
</dbReference>
<dbReference type="InterPro" id="IPR043128">
    <property type="entry name" value="Rev_trsase/Diguanyl_cyclase"/>
</dbReference>
<dbReference type="PROSITE" id="PS50887">
    <property type="entry name" value="GGDEF"/>
    <property type="match status" value="1"/>
</dbReference>
<dbReference type="GO" id="GO:0043709">
    <property type="term" value="P:cell adhesion involved in single-species biofilm formation"/>
    <property type="evidence" value="ECO:0007669"/>
    <property type="project" value="TreeGrafter"/>
</dbReference>
<evidence type="ECO:0000256" key="3">
    <source>
        <dbReference type="SAM" id="MobiDB-lite"/>
    </source>
</evidence>
<dbReference type="AlphaFoldDB" id="A0A7X4HG76"/>
<dbReference type="InterPro" id="IPR013783">
    <property type="entry name" value="Ig-like_fold"/>
</dbReference>
<dbReference type="NCBIfam" id="TIGR00254">
    <property type="entry name" value="GGDEF"/>
    <property type="match status" value="1"/>
</dbReference>
<dbReference type="Pfam" id="PF07494">
    <property type="entry name" value="Reg_prop"/>
    <property type="match status" value="5"/>
</dbReference>
<dbReference type="GO" id="GO:0052621">
    <property type="term" value="F:diguanylate cyclase activity"/>
    <property type="evidence" value="ECO:0007669"/>
    <property type="project" value="UniProtKB-EC"/>
</dbReference>
<dbReference type="InterPro" id="IPR011123">
    <property type="entry name" value="Y_Y_Y"/>
</dbReference>
<dbReference type="CDD" id="cd00146">
    <property type="entry name" value="PKD"/>
    <property type="match status" value="1"/>
</dbReference>
<reference evidence="5 6" key="1">
    <citation type="submission" date="2019-12" db="EMBL/GenBank/DDBJ databases">
        <title>Novel species isolated from a subtropical stream in China.</title>
        <authorList>
            <person name="Lu H."/>
        </authorList>
    </citation>
    <scope>NUCLEOTIDE SEQUENCE [LARGE SCALE GENOMIC DNA]</scope>
    <source>
        <strain evidence="5 6">FT127W</strain>
    </source>
</reference>
<feature type="domain" description="GGDEF" evidence="4">
    <location>
        <begin position="911"/>
        <end position="1047"/>
    </location>
</feature>
<proteinExistence type="predicted"/>
<name>A0A7X4HG76_9BURK</name>
<dbReference type="PANTHER" id="PTHR45138:SF9">
    <property type="entry name" value="DIGUANYLATE CYCLASE DGCM-RELATED"/>
    <property type="match status" value="1"/>
</dbReference>
<dbReference type="EC" id="2.7.7.65" evidence="1"/>
<dbReference type="InterPro" id="IPR011110">
    <property type="entry name" value="Reg_prop"/>
</dbReference>
<comment type="catalytic activity">
    <reaction evidence="2">
        <text>2 GTP = 3',3'-c-di-GMP + 2 diphosphate</text>
        <dbReference type="Rhea" id="RHEA:24898"/>
        <dbReference type="ChEBI" id="CHEBI:33019"/>
        <dbReference type="ChEBI" id="CHEBI:37565"/>
        <dbReference type="ChEBI" id="CHEBI:58805"/>
        <dbReference type="EC" id="2.7.7.65"/>
    </reaction>
</comment>
<dbReference type="Gene3D" id="2.60.40.10">
    <property type="entry name" value="Immunoglobulins"/>
    <property type="match status" value="1"/>
</dbReference>
<organism evidence="5 6">
    <name type="scientific">Pseudoduganella aquatica</name>
    <dbReference type="NCBI Taxonomy" id="2660641"/>
    <lineage>
        <taxon>Bacteria</taxon>
        <taxon>Pseudomonadati</taxon>
        <taxon>Pseudomonadota</taxon>
        <taxon>Betaproteobacteria</taxon>
        <taxon>Burkholderiales</taxon>
        <taxon>Oxalobacteraceae</taxon>
        <taxon>Telluria group</taxon>
        <taxon>Pseudoduganella</taxon>
    </lineage>
</organism>
<feature type="region of interest" description="Disordered" evidence="3">
    <location>
        <begin position="563"/>
        <end position="582"/>
    </location>
</feature>
<sequence>MATPFLPLFQRPRWPRWQQLLAALLLLGICGLGWPQPPAHSAPPSLRFKKLGPLDNDEPSMLSLLQDRQGFVWIGTHSNGLYRYDGYRAVKFAHARNEARSLPHDRVAAIYEDQRGRLWAGTANGLARYNPDSNDFTVFAPPSGPANRLIVKNIISDGKDGMWVGTWGGLQHFNPDSGKFTVYAHDAAQPGSLGSNDLNALALDKDGGLWAGTWPGGVDYLAPGATTFQHYRVDSAAQPDSRSNIVRAMQFDRDGTLWLGTEAGVLSQPAGQPWAPRRPAASPSSRITSFYVDQAQTLWATTLSAGLLRWNPDKASFDQYQHQASDPYSLPGNNLRAMLQDRGGMLWVASFTDGISLANLNSRGFRRHVPHRLDQGSLSTNALLALAAAPDGKVWLAANLGLSLYDPASGAVLQSYRADGKPGALSHDIVYSLYQDVPQGQGKDAAGPLWAGTANGLNRLGPDGRFQVIRFGNTASDYINAIAPGRDHVLWLATGNSLVRYDSKRGSHHIYYNDPADPASRSVNGTSAVLEDRAGRVWAGSEWNGGGLDMLDPATGKFRHLRHAPDASKDGGQPSLSDDNVSSLHEDAAGRLWVGTAKGLDLVTVAASGALRVQPYAAAVGSGKVLAIRSDQDGMIWASTIAGLYRLDPASGKVERYSPADGLTDGYTTNSSANGSDGTLYFGGVHGMTAVTPRSVRSDTVAPQVAITDITVFNRSLGEGQRSEGAELQGPVTAPRVLTLSAQASVFSIEFAALHYTDPGQNRYAYQLAGFDRDWVLADASHRNASYTNLYPGTYTFRVRAANHRGVWSAEPASMTIVITPPFWQRWWFRAGLGLLVLGGLLAAHRWRIRRLTRRQAELAALVTARTAALEESNRKLAALSTTDGLTGVRNRRGFDEALAAEWRRAARTGQTVALSLLDVDHFKKYNDHYGHLAGDTCLRTVAELITKHGRRSTDLVARYGGEEFALLAAATNAADAFGVAQDICAELARLALPHADAPLGIVTISIGVAVLAPTDDNTEEMLVALADQALYRAKEKGRNQALLALGME</sequence>
<comment type="caution">
    <text evidence="5">The sequence shown here is derived from an EMBL/GenBank/DDBJ whole genome shotgun (WGS) entry which is preliminary data.</text>
</comment>
<protein>
    <recommendedName>
        <fullName evidence="1">diguanylate cyclase</fullName>
        <ecNumber evidence="1">2.7.7.65</ecNumber>
    </recommendedName>
</protein>
<dbReference type="GO" id="GO:0005886">
    <property type="term" value="C:plasma membrane"/>
    <property type="evidence" value="ECO:0007669"/>
    <property type="project" value="TreeGrafter"/>
</dbReference>
<evidence type="ECO:0000313" key="5">
    <source>
        <dbReference type="EMBL" id="MYN09590.1"/>
    </source>
</evidence>
<dbReference type="FunFam" id="2.60.40.10:FF:000791">
    <property type="entry name" value="Two-component system sensor histidine kinase/response regulator"/>
    <property type="match status" value="1"/>
</dbReference>
<dbReference type="SUPFAM" id="SSF63829">
    <property type="entry name" value="Calcium-dependent phosphotriesterase"/>
    <property type="match status" value="3"/>
</dbReference>
<evidence type="ECO:0000256" key="1">
    <source>
        <dbReference type="ARBA" id="ARBA00012528"/>
    </source>
</evidence>
<evidence type="ECO:0000256" key="2">
    <source>
        <dbReference type="ARBA" id="ARBA00034247"/>
    </source>
</evidence>
<dbReference type="Gene3D" id="2.130.10.10">
    <property type="entry name" value="YVTN repeat-like/Quinoprotein amine dehydrogenase"/>
    <property type="match status" value="4"/>
</dbReference>
<dbReference type="PANTHER" id="PTHR45138">
    <property type="entry name" value="REGULATORY COMPONENTS OF SENSORY TRANSDUCTION SYSTEM"/>
    <property type="match status" value="1"/>
</dbReference>
<evidence type="ECO:0000313" key="6">
    <source>
        <dbReference type="Proteomes" id="UP000450676"/>
    </source>
</evidence>
<dbReference type="InterPro" id="IPR015943">
    <property type="entry name" value="WD40/YVTN_repeat-like_dom_sf"/>
</dbReference>
<dbReference type="Proteomes" id="UP000450676">
    <property type="component" value="Unassembled WGS sequence"/>
</dbReference>
<gene>
    <name evidence="5" type="ORF">GTP77_19890</name>
</gene>
<evidence type="ECO:0000259" key="4">
    <source>
        <dbReference type="PROSITE" id="PS50887"/>
    </source>
</evidence>
<dbReference type="SMART" id="SM00267">
    <property type="entry name" value="GGDEF"/>
    <property type="match status" value="1"/>
</dbReference>
<dbReference type="Pfam" id="PF00990">
    <property type="entry name" value="GGDEF"/>
    <property type="match status" value="1"/>
</dbReference>
<dbReference type="FunFam" id="3.30.70.270:FF:000001">
    <property type="entry name" value="Diguanylate cyclase domain protein"/>
    <property type="match status" value="1"/>
</dbReference>
<keyword evidence="6" id="KW-1185">Reference proteome</keyword>
<dbReference type="InterPro" id="IPR029787">
    <property type="entry name" value="Nucleotide_cyclase"/>
</dbReference>
<dbReference type="GO" id="GO:1902201">
    <property type="term" value="P:negative regulation of bacterial-type flagellum-dependent cell motility"/>
    <property type="evidence" value="ECO:0007669"/>
    <property type="project" value="TreeGrafter"/>
</dbReference>
<dbReference type="Pfam" id="PF07495">
    <property type="entry name" value="Y_Y_Y"/>
    <property type="match status" value="1"/>
</dbReference>
<dbReference type="EMBL" id="WWCU01000025">
    <property type="protein sequence ID" value="MYN09590.1"/>
    <property type="molecule type" value="Genomic_DNA"/>
</dbReference>
<dbReference type="InterPro" id="IPR050469">
    <property type="entry name" value="Diguanylate_Cyclase"/>
</dbReference>
<accession>A0A7X4HG76</accession>